<evidence type="ECO:0000256" key="1">
    <source>
        <dbReference type="SAM" id="MobiDB-lite"/>
    </source>
</evidence>
<dbReference type="OrthoDB" id="5989407at2759"/>
<evidence type="ECO:0000313" key="2">
    <source>
        <dbReference type="EMBL" id="PFX25909.1"/>
    </source>
</evidence>
<feature type="compositionally biased region" description="Acidic residues" evidence="1">
    <location>
        <begin position="145"/>
        <end position="156"/>
    </location>
</feature>
<dbReference type="EMBL" id="LSMT01000139">
    <property type="protein sequence ID" value="PFX25909.1"/>
    <property type="molecule type" value="Genomic_DNA"/>
</dbReference>
<gene>
    <name evidence="2" type="ORF">AWC38_SpisGene9463</name>
</gene>
<reference evidence="3" key="1">
    <citation type="journal article" date="2017" name="bioRxiv">
        <title>Comparative analysis of the genomes of Stylophora pistillata and Acropora digitifera provides evidence for extensive differences between species of corals.</title>
        <authorList>
            <person name="Voolstra C.R."/>
            <person name="Li Y."/>
            <person name="Liew Y.J."/>
            <person name="Baumgarten S."/>
            <person name="Zoccola D."/>
            <person name="Flot J.-F."/>
            <person name="Tambutte S."/>
            <person name="Allemand D."/>
            <person name="Aranda M."/>
        </authorList>
    </citation>
    <scope>NUCLEOTIDE SEQUENCE [LARGE SCALE GENOMIC DNA]</scope>
</reference>
<feature type="region of interest" description="Disordered" evidence="1">
    <location>
        <begin position="145"/>
        <end position="204"/>
    </location>
</feature>
<dbReference type="AlphaFoldDB" id="A0A2B4S9X9"/>
<protein>
    <submittedName>
        <fullName evidence="2">Uncharacterized protein</fullName>
    </submittedName>
</protein>
<comment type="caution">
    <text evidence="2">The sequence shown here is derived from an EMBL/GenBank/DDBJ whole genome shotgun (WGS) entry which is preliminary data.</text>
</comment>
<evidence type="ECO:0000313" key="3">
    <source>
        <dbReference type="Proteomes" id="UP000225706"/>
    </source>
</evidence>
<organism evidence="2 3">
    <name type="scientific">Stylophora pistillata</name>
    <name type="common">Smooth cauliflower coral</name>
    <dbReference type="NCBI Taxonomy" id="50429"/>
    <lineage>
        <taxon>Eukaryota</taxon>
        <taxon>Metazoa</taxon>
        <taxon>Cnidaria</taxon>
        <taxon>Anthozoa</taxon>
        <taxon>Hexacorallia</taxon>
        <taxon>Scleractinia</taxon>
        <taxon>Astrocoeniina</taxon>
        <taxon>Pocilloporidae</taxon>
        <taxon>Stylophora</taxon>
    </lineage>
</organism>
<sequence length="265" mass="29409">MAVFNRIAEERHSFGYKYTLALYDGKEDYEELKECLGETFKEIEAVKSEGFEIDGEHFDVEWTIDIDCQGLPEEVLFSEAVGLLLAYFDRESDHRVAAVQACPGRVARVTFVENGEVAKLFFEELGVRAADASAPVAQDSVVEEAEECDYSSDASDDLFPSATPVDQVPTDNISRKRSAPQTSPVSKGAVKKAQHSSPVVPPQSDICNGGPTVLLEVPEIARCSADHCAIVWEIVVDYRKPSSQRKTYGQCTSDPRFFRLRDKDI</sequence>
<keyword evidence="3" id="KW-1185">Reference proteome</keyword>
<proteinExistence type="predicted"/>
<name>A0A2B4S9X9_STYPI</name>
<accession>A0A2B4S9X9</accession>
<dbReference type="Proteomes" id="UP000225706">
    <property type="component" value="Unassembled WGS sequence"/>
</dbReference>